<gene>
    <name evidence="2" type="ORF">DRF62_16235</name>
</gene>
<accession>A0A3D9BF27</accession>
<evidence type="ECO:0000313" key="3">
    <source>
        <dbReference type="Proteomes" id="UP000256512"/>
    </source>
</evidence>
<keyword evidence="1" id="KW-0812">Transmembrane</keyword>
<evidence type="ECO:0000256" key="1">
    <source>
        <dbReference type="SAM" id="Phobius"/>
    </source>
</evidence>
<name>A0A3D9BF27_9FLAO</name>
<dbReference type="EMBL" id="QNVS01000063">
    <property type="protein sequence ID" value="REC52022.1"/>
    <property type="molecule type" value="Genomic_DNA"/>
</dbReference>
<comment type="caution">
    <text evidence="2">The sequence shown here is derived from an EMBL/GenBank/DDBJ whole genome shotgun (WGS) entry which is preliminary data.</text>
</comment>
<evidence type="ECO:0000313" key="2">
    <source>
        <dbReference type="EMBL" id="REC52022.1"/>
    </source>
</evidence>
<keyword evidence="3" id="KW-1185">Reference proteome</keyword>
<proteinExistence type="predicted"/>
<sequence length="75" mass="8570">MKTKQLYKYFLIIGGSMIPLSIIMFVFGISMFTARGNFSSFVIQLSQFCFIFWKLILALGIILLIIGSVIKKRNV</sequence>
<feature type="transmembrane region" description="Helical" evidence="1">
    <location>
        <begin position="9"/>
        <end position="31"/>
    </location>
</feature>
<keyword evidence="1" id="KW-1133">Transmembrane helix</keyword>
<dbReference type="RefSeq" id="WP_115951232.1">
    <property type="nucleotide sequence ID" value="NZ_QNVS01000063.1"/>
</dbReference>
<dbReference type="Proteomes" id="UP000256512">
    <property type="component" value="Unassembled WGS sequence"/>
</dbReference>
<organism evidence="2 3">
    <name type="scientific">Chryseobacterium piscium</name>
    <dbReference type="NCBI Taxonomy" id="333702"/>
    <lineage>
        <taxon>Bacteria</taxon>
        <taxon>Pseudomonadati</taxon>
        <taxon>Bacteroidota</taxon>
        <taxon>Flavobacteriia</taxon>
        <taxon>Flavobacteriales</taxon>
        <taxon>Weeksellaceae</taxon>
        <taxon>Chryseobacterium group</taxon>
        <taxon>Chryseobacterium</taxon>
    </lineage>
</organism>
<dbReference type="AlphaFoldDB" id="A0A3D9BF27"/>
<feature type="transmembrane region" description="Helical" evidence="1">
    <location>
        <begin position="51"/>
        <end position="70"/>
    </location>
</feature>
<keyword evidence="1" id="KW-0472">Membrane</keyword>
<reference evidence="2 3" key="1">
    <citation type="journal article" date="2006" name="Int. J. Syst. Evol. Microbiol.">
        <title>Chryseobacterium piscium sp. nov., isolated from fish of the South Atlantic Ocean off South Africa.</title>
        <authorList>
            <person name="de Beer H."/>
            <person name="Hugo C.J."/>
            <person name="Jooste P.J."/>
            <person name="Vancanneyt M."/>
            <person name="Coenye T."/>
            <person name="Vandamme P."/>
        </authorList>
    </citation>
    <scope>NUCLEOTIDE SEQUENCE [LARGE SCALE GENOMIC DNA]</scope>
    <source>
        <strain evidence="2 3">CCUG 51923</strain>
    </source>
</reference>
<protein>
    <submittedName>
        <fullName evidence="2">Uncharacterized protein</fullName>
    </submittedName>
</protein>